<dbReference type="GO" id="GO:0005886">
    <property type="term" value="C:plasma membrane"/>
    <property type="evidence" value="ECO:0007669"/>
    <property type="project" value="UniProtKB-SubCell"/>
</dbReference>
<dbReference type="GO" id="GO:0005353">
    <property type="term" value="F:fructose transmembrane transporter activity"/>
    <property type="evidence" value="ECO:0007669"/>
    <property type="project" value="UniProtKB-ARBA"/>
</dbReference>
<evidence type="ECO:0000256" key="8">
    <source>
        <dbReference type="SAM" id="Phobius"/>
    </source>
</evidence>
<dbReference type="FunFam" id="1.20.1250.20:FF:001511">
    <property type="entry name" value="Solute carrier family 2, facilitated glucose transporter member 5"/>
    <property type="match status" value="1"/>
</dbReference>
<keyword evidence="3" id="KW-1003">Cell membrane</keyword>
<evidence type="ECO:0000256" key="1">
    <source>
        <dbReference type="ARBA" id="ARBA00004651"/>
    </source>
</evidence>
<dbReference type="EnsemblMetazoa" id="XM_022812315">
    <property type="protein sequence ID" value="XP_022668050"/>
    <property type="gene ID" value="LOC111253209"/>
</dbReference>
<dbReference type="InterPro" id="IPR045263">
    <property type="entry name" value="GLUT"/>
</dbReference>
<feature type="transmembrane region" description="Helical" evidence="8">
    <location>
        <begin position="534"/>
        <end position="554"/>
    </location>
</feature>
<evidence type="ECO:0000259" key="9">
    <source>
        <dbReference type="PROSITE" id="PS50850"/>
    </source>
</evidence>
<feature type="transmembrane region" description="Helical" evidence="8">
    <location>
        <begin position="498"/>
        <end position="522"/>
    </location>
</feature>
<dbReference type="InterPro" id="IPR005828">
    <property type="entry name" value="MFS_sugar_transport-like"/>
</dbReference>
<dbReference type="Gene3D" id="1.20.1250.20">
    <property type="entry name" value="MFS general substrate transporter like domains"/>
    <property type="match status" value="1"/>
</dbReference>
<dbReference type="SUPFAM" id="SSF103473">
    <property type="entry name" value="MFS general substrate transporter"/>
    <property type="match status" value="1"/>
</dbReference>
<keyword evidence="4 8" id="KW-0812">Transmembrane</keyword>
<feature type="transmembrane region" description="Helical" evidence="8">
    <location>
        <begin position="252"/>
        <end position="273"/>
    </location>
</feature>
<dbReference type="FunCoup" id="A0A7M7KZS8">
    <property type="interactions" value="88"/>
</dbReference>
<dbReference type="GO" id="GO:1990539">
    <property type="term" value="P:fructose import across plasma membrane"/>
    <property type="evidence" value="ECO:0007669"/>
    <property type="project" value="UniProtKB-ARBA"/>
</dbReference>
<evidence type="ECO:0000313" key="10">
    <source>
        <dbReference type="EnsemblMetazoa" id="XP_022668050"/>
    </source>
</evidence>
<accession>A0A7M7KZS8</accession>
<feature type="transmembrane region" description="Helical" evidence="8">
    <location>
        <begin position="225"/>
        <end position="246"/>
    </location>
</feature>
<name>A0A7M7KZS8_VARDE</name>
<evidence type="ECO:0000256" key="3">
    <source>
        <dbReference type="ARBA" id="ARBA00022475"/>
    </source>
</evidence>
<dbReference type="RefSeq" id="XP_022668050.1">
    <property type="nucleotide sequence ID" value="XM_022812315.1"/>
</dbReference>
<dbReference type="Pfam" id="PF00083">
    <property type="entry name" value="Sugar_tr"/>
    <property type="match status" value="1"/>
</dbReference>
<feature type="transmembrane region" description="Helical" evidence="8">
    <location>
        <begin position="560"/>
        <end position="581"/>
    </location>
</feature>
<comment type="subcellular location">
    <subcellularLocation>
        <location evidence="1">Cell membrane</location>
        <topology evidence="1">Multi-pass membrane protein</topology>
    </subcellularLocation>
</comment>
<keyword evidence="5 8" id="KW-1133">Transmembrane helix</keyword>
<dbReference type="InterPro" id="IPR003663">
    <property type="entry name" value="Sugar/inositol_transpt"/>
</dbReference>
<feature type="transmembrane region" description="Helical" evidence="8">
    <location>
        <begin position="315"/>
        <end position="337"/>
    </location>
</feature>
<feature type="transmembrane region" description="Helical" evidence="8">
    <location>
        <begin position="280"/>
        <end position="303"/>
    </location>
</feature>
<feature type="transmembrane region" description="Helical" evidence="8">
    <location>
        <begin position="402"/>
        <end position="428"/>
    </location>
</feature>
<dbReference type="AlphaFoldDB" id="A0A7M7KZS8"/>
<feature type="domain" description="Major facilitator superfamily (MFS) profile" evidence="9">
    <location>
        <begin position="144"/>
        <end position="588"/>
    </location>
</feature>
<dbReference type="InterPro" id="IPR020846">
    <property type="entry name" value="MFS_dom"/>
</dbReference>
<dbReference type="KEGG" id="vde:111253209"/>
<comment type="similarity">
    <text evidence="7">Belongs to the major facilitator superfamily. Sugar transporter (TC 2.A.1.1) family.</text>
</comment>
<sequence length="602" mass="64900">MVLILASSAPTSNAALSLGAKKIVQFYLCLSKFNEVSRSSVALHHLYKLKPNGELALMGYDTEADSSTELTEPAGTSVKCAKCQTPAAEADRNIDPSELEELAKDQKYVCHKCKKAQGKMAVNGGLFTADGEKPRLTTSLVMAVSSTAMGTAFPNGYNLGVTNPPEQVIKAFINTSMTVNSGSVPSDVEVTGNFAVIVSAICVGGLVGGLLVLPISKKCARRASLMFNAIFAILGAACMMLSRQIGRHELLILGRIFVGVHAGISGGIAPLYFNELSPAVWRGAVGTIYQLVVVIAILVSQILGQYNVLGNEETWPVLFGGGVLLPELLMLLVLPFCPESPKYLLLERNDESGAEKALKSLRGVSNVKKELKVFKAEAERIRKNPPVKLASILQDKLLRKGFTIACVVMLSQPLSGINAAIFFSTQIFRTAGLSDSHAGLATVGMSVVNLLTTIVSFSIVERSGRRTLLLIGYCGMGLVSIVLMIALATYAALPWMSWVAVVGVLLFIMMFALGTGSIPWFLPTELLPAPAQPLTTGICVALNWTFNIFVGMVFPLLMTLIGYYTFSIFTVFLMGFFIYVWRNLPETKGRTVEEIQAIFRKD</sequence>
<dbReference type="InParanoid" id="A0A7M7KZS8"/>
<dbReference type="OMA" id="CEESPRW"/>
<dbReference type="PROSITE" id="PS50850">
    <property type="entry name" value="MFS"/>
    <property type="match status" value="1"/>
</dbReference>
<feature type="transmembrane region" description="Helical" evidence="8">
    <location>
        <begin position="194"/>
        <end position="213"/>
    </location>
</feature>
<evidence type="ECO:0000256" key="7">
    <source>
        <dbReference type="RuleBase" id="RU003346"/>
    </source>
</evidence>
<keyword evidence="2 7" id="KW-0813">Transport</keyword>
<feature type="transmembrane region" description="Helical" evidence="8">
    <location>
        <begin position="440"/>
        <end position="460"/>
    </location>
</feature>
<dbReference type="NCBIfam" id="TIGR00879">
    <property type="entry name" value="SP"/>
    <property type="match status" value="1"/>
</dbReference>
<evidence type="ECO:0000256" key="5">
    <source>
        <dbReference type="ARBA" id="ARBA00022989"/>
    </source>
</evidence>
<dbReference type="GeneID" id="111253209"/>
<evidence type="ECO:0000256" key="6">
    <source>
        <dbReference type="ARBA" id="ARBA00023136"/>
    </source>
</evidence>
<dbReference type="InterPro" id="IPR005829">
    <property type="entry name" value="Sugar_transporter_CS"/>
</dbReference>
<feature type="transmembrane region" description="Helical" evidence="8">
    <location>
        <begin position="467"/>
        <end position="492"/>
    </location>
</feature>
<dbReference type="InterPro" id="IPR036259">
    <property type="entry name" value="MFS_trans_sf"/>
</dbReference>
<evidence type="ECO:0000256" key="2">
    <source>
        <dbReference type="ARBA" id="ARBA00022448"/>
    </source>
</evidence>
<dbReference type="PANTHER" id="PTHR23503:SF8">
    <property type="entry name" value="FACILITATED GLUCOSE TRANSPORTER PROTEIN 1"/>
    <property type="match status" value="1"/>
</dbReference>
<keyword evidence="6 8" id="KW-0472">Membrane</keyword>
<dbReference type="Proteomes" id="UP000594260">
    <property type="component" value="Unplaced"/>
</dbReference>
<protein>
    <recommendedName>
        <fullName evidence="9">Major facilitator superfamily (MFS) profile domain-containing protein</fullName>
    </recommendedName>
</protein>
<evidence type="ECO:0000313" key="11">
    <source>
        <dbReference type="Proteomes" id="UP000594260"/>
    </source>
</evidence>
<evidence type="ECO:0000256" key="4">
    <source>
        <dbReference type="ARBA" id="ARBA00022692"/>
    </source>
</evidence>
<proteinExistence type="inferred from homology"/>
<dbReference type="PRINTS" id="PR00171">
    <property type="entry name" value="SUGRTRNSPORT"/>
</dbReference>
<reference evidence="10" key="1">
    <citation type="submission" date="2021-01" db="UniProtKB">
        <authorList>
            <consortium name="EnsemblMetazoa"/>
        </authorList>
    </citation>
    <scope>IDENTIFICATION</scope>
</reference>
<dbReference type="OrthoDB" id="4540492at2759"/>
<dbReference type="PROSITE" id="PS00217">
    <property type="entry name" value="SUGAR_TRANSPORT_2"/>
    <property type="match status" value="1"/>
</dbReference>
<organism evidence="10 11">
    <name type="scientific">Varroa destructor</name>
    <name type="common">Honeybee mite</name>
    <dbReference type="NCBI Taxonomy" id="109461"/>
    <lineage>
        <taxon>Eukaryota</taxon>
        <taxon>Metazoa</taxon>
        <taxon>Ecdysozoa</taxon>
        <taxon>Arthropoda</taxon>
        <taxon>Chelicerata</taxon>
        <taxon>Arachnida</taxon>
        <taxon>Acari</taxon>
        <taxon>Parasitiformes</taxon>
        <taxon>Mesostigmata</taxon>
        <taxon>Gamasina</taxon>
        <taxon>Dermanyssoidea</taxon>
        <taxon>Varroidae</taxon>
        <taxon>Varroa</taxon>
    </lineage>
</organism>
<dbReference type="PANTHER" id="PTHR23503">
    <property type="entry name" value="SOLUTE CARRIER FAMILY 2"/>
    <property type="match status" value="1"/>
</dbReference>
<keyword evidence="11" id="KW-1185">Reference proteome</keyword>